<evidence type="ECO:0000313" key="9">
    <source>
        <dbReference type="Proteomes" id="UP001155220"/>
    </source>
</evidence>
<name>A0A9X2KDQ9_9HYPH</name>
<evidence type="ECO:0000256" key="2">
    <source>
        <dbReference type="ARBA" id="ARBA00022475"/>
    </source>
</evidence>
<feature type="transmembrane region" description="Helical" evidence="7">
    <location>
        <begin position="115"/>
        <end position="138"/>
    </location>
</feature>
<dbReference type="AlphaFoldDB" id="A0A9X2KDQ9"/>
<evidence type="ECO:0000256" key="7">
    <source>
        <dbReference type="SAM" id="Phobius"/>
    </source>
</evidence>
<dbReference type="Proteomes" id="UP001155220">
    <property type="component" value="Unassembled WGS sequence"/>
</dbReference>
<dbReference type="GO" id="GO:0022857">
    <property type="term" value="F:transmembrane transporter activity"/>
    <property type="evidence" value="ECO:0007669"/>
    <property type="project" value="InterPro"/>
</dbReference>
<feature type="region of interest" description="Disordered" evidence="6">
    <location>
        <begin position="357"/>
        <end position="380"/>
    </location>
</feature>
<reference evidence="8" key="1">
    <citation type="submission" date="2022-03" db="EMBL/GenBank/DDBJ databases">
        <title>Aurantimonas Liuensis sp. Nov., isolated from the hadal seawater of the Mariana Trench.</title>
        <authorList>
            <person name="Liu R."/>
        </authorList>
    </citation>
    <scope>NUCLEOTIDE SEQUENCE</scope>
    <source>
        <strain evidence="8">LRZ36</strain>
    </source>
</reference>
<dbReference type="InterPro" id="IPR001851">
    <property type="entry name" value="ABC_transp_permease"/>
</dbReference>
<keyword evidence="3 7" id="KW-0812">Transmembrane</keyword>
<feature type="transmembrane region" description="Helical" evidence="7">
    <location>
        <begin position="93"/>
        <end position="109"/>
    </location>
</feature>
<dbReference type="GO" id="GO:0005886">
    <property type="term" value="C:plasma membrane"/>
    <property type="evidence" value="ECO:0007669"/>
    <property type="project" value="UniProtKB-SubCell"/>
</dbReference>
<comment type="subcellular location">
    <subcellularLocation>
        <location evidence="1">Cell membrane</location>
        <topology evidence="1">Multi-pass membrane protein</topology>
    </subcellularLocation>
</comment>
<evidence type="ECO:0000313" key="8">
    <source>
        <dbReference type="EMBL" id="MCP3053651.1"/>
    </source>
</evidence>
<dbReference type="EMBL" id="JALHBS010000003">
    <property type="protein sequence ID" value="MCP3053651.1"/>
    <property type="molecule type" value="Genomic_DNA"/>
</dbReference>
<dbReference type="Pfam" id="PF02653">
    <property type="entry name" value="BPD_transp_2"/>
    <property type="match status" value="1"/>
</dbReference>
<feature type="transmembrane region" description="Helical" evidence="7">
    <location>
        <begin position="324"/>
        <end position="344"/>
    </location>
</feature>
<dbReference type="RefSeq" id="WP_253962550.1">
    <property type="nucleotide sequence ID" value="NZ_JALHBS010000003.1"/>
</dbReference>
<protein>
    <submittedName>
        <fullName evidence="8">ABC transporter permease</fullName>
    </submittedName>
</protein>
<evidence type="ECO:0000256" key="4">
    <source>
        <dbReference type="ARBA" id="ARBA00022989"/>
    </source>
</evidence>
<keyword evidence="5 7" id="KW-0472">Membrane</keyword>
<evidence type="ECO:0000256" key="1">
    <source>
        <dbReference type="ARBA" id="ARBA00004651"/>
    </source>
</evidence>
<dbReference type="CDD" id="cd06580">
    <property type="entry name" value="TM_PBP1_transp_TpRbsC_like"/>
    <property type="match status" value="1"/>
</dbReference>
<feature type="transmembrane region" description="Helical" evidence="7">
    <location>
        <begin position="17"/>
        <end position="38"/>
    </location>
</feature>
<keyword evidence="2" id="KW-1003">Cell membrane</keyword>
<dbReference type="PANTHER" id="PTHR47089">
    <property type="entry name" value="ABC TRANSPORTER, PERMEASE PROTEIN"/>
    <property type="match status" value="1"/>
</dbReference>
<gene>
    <name evidence="8" type="ORF">MJ956_00630</name>
</gene>
<feature type="transmembrane region" description="Helical" evidence="7">
    <location>
        <begin position="147"/>
        <end position="165"/>
    </location>
</feature>
<feature type="transmembrane region" description="Helical" evidence="7">
    <location>
        <begin position="246"/>
        <end position="263"/>
    </location>
</feature>
<keyword evidence="9" id="KW-1185">Reference proteome</keyword>
<dbReference type="PANTHER" id="PTHR47089:SF1">
    <property type="entry name" value="GUANOSINE ABC TRANSPORTER PERMEASE PROTEIN NUPP"/>
    <property type="match status" value="1"/>
</dbReference>
<evidence type="ECO:0000256" key="6">
    <source>
        <dbReference type="SAM" id="MobiDB-lite"/>
    </source>
</evidence>
<comment type="caution">
    <text evidence="8">The sequence shown here is derived from an EMBL/GenBank/DDBJ whole genome shotgun (WGS) entry which is preliminary data.</text>
</comment>
<evidence type="ECO:0000256" key="3">
    <source>
        <dbReference type="ARBA" id="ARBA00022692"/>
    </source>
</evidence>
<proteinExistence type="predicted"/>
<keyword evidence="4 7" id="KW-1133">Transmembrane helix</keyword>
<feature type="compositionally biased region" description="Basic and acidic residues" evidence="6">
    <location>
        <begin position="370"/>
        <end position="380"/>
    </location>
</feature>
<organism evidence="8 9">
    <name type="scientific">Aurantimonas marianensis</name>
    <dbReference type="NCBI Taxonomy" id="2920428"/>
    <lineage>
        <taxon>Bacteria</taxon>
        <taxon>Pseudomonadati</taxon>
        <taxon>Pseudomonadota</taxon>
        <taxon>Alphaproteobacteria</taxon>
        <taxon>Hyphomicrobiales</taxon>
        <taxon>Aurantimonadaceae</taxon>
        <taxon>Aurantimonas</taxon>
    </lineage>
</organism>
<accession>A0A9X2KDQ9</accession>
<evidence type="ECO:0000256" key="5">
    <source>
        <dbReference type="ARBA" id="ARBA00023136"/>
    </source>
</evidence>
<feature type="transmembrane region" description="Helical" evidence="7">
    <location>
        <begin position="197"/>
        <end position="216"/>
    </location>
</feature>
<feature type="transmembrane region" description="Helical" evidence="7">
    <location>
        <begin position="63"/>
        <end position="81"/>
    </location>
</feature>
<sequence length="380" mass="40040">MALAFEPRREPSRAMMLAAPVIAVAATLVAGAIVFTLLGHDGLQAVYQIFVVPLFNPYRWQDLLVKAAPLAIIATGLAIGFRANIWNIGAEGQYILGGLAGTGVALLTLGQGGVWVLPLMIAAGILGGMVWAGVPALLKTRLNVNEILSSLMLNYVAIQLLYYLMRGPWKDPMGFNFPQTPMFTAAQTLPIAVPGTLIHLGVPIAAALALTAWFLMARSITGFQLRVVGLAPNAARYGGFRQSSTVWLALLVGGGLAGLAGILEASGPFGQMVPQFPTGYGYTAIIVAFLGRLNPLGILFAALVLALTYVGGESAQTTIGLPAAAAGVFQAMMLFFLLATDLLVRYRLVIRRKAGDTPPAAPVMANPSSETRRIQAEPTT</sequence>